<dbReference type="Proteomes" id="UP000528286">
    <property type="component" value="Unassembled WGS sequence"/>
</dbReference>
<keyword evidence="3" id="KW-1185">Reference proteome</keyword>
<gene>
    <name evidence="2" type="ORF">GGR23_003763</name>
</gene>
<dbReference type="EMBL" id="JACIEZ010000010">
    <property type="protein sequence ID" value="MBB4066546.1"/>
    <property type="molecule type" value="Genomic_DNA"/>
</dbReference>
<feature type="signal peptide" evidence="1">
    <location>
        <begin position="1"/>
        <end position="28"/>
    </location>
</feature>
<reference evidence="2 3" key="1">
    <citation type="submission" date="2020-08" db="EMBL/GenBank/DDBJ databases">
        <title>Genomic Encyclopedia of Type Strains, Phase IV (KMG-IV): sequencing the most valuable type-strain genomes for metagenomic binning, comparative biology and taxonomic classification.</title>
        <authorList>
            <person name="Goeker M."/>
        </authorList>
    </citation>
    <scope>NUCLEOTIDE SEQUENCE [LARGE SCALE GENOMIC DNA]</scope>
    <source>
        <strain evidence="2 3">DSM 29853</strain>
    </source>
</reference>
<feature type="chain" id="PRO_5030853303" evidence="1">
    <location>
        <begin position="29"/>
        <end position="442"/>
    </location>
</feature>
<proteinExistence type="predicted"/>
<organism evidence="2 3">
    <name type="scientific">Gellertiella hungarica</name>
    <dbReference type="NCBI Taxonomy" id="1572859"/>
    <lineage>
        <taxon>Bacteria</taxon>
        <taxon>Pseudomonadati</taxon>
        <taxon>Pseudomonadota</taxon>
        <taxon>Alphaproteobacteria</taxon>
        <taxon>Hyphomicrobiales</taxon>
        <taxon>Rhizobiaceae</taxon>
        <taxon>Gellertiella</taxon>
    </lineage>
</organism>
<dbReference type="SUPFAM" id="SSF51445">
    <property type="entry name" value="(Trans)glycosidases"/>
    <property type="match status" value="1"/>
</dbReference>
<comment type="caution">
    <text evidence="2">The sequence shown here is derived from an EMBL/GenBank/DDBJ whole genome shotgun (WGS) entry which is preliminary data.</text>
</comment>
<protein>
    <submittedName>
        <fullName evidence="2">Uncharacterized protein</fullName>
    </submittedName>
</protein>
<keyword evidence="1" id="KW-0732">Signal</keyword>
<dbReference type="RefSeq" id="WP_183367814.1">
    <property type="nucleotide sequence ID" value="NZ_JACIEZ010000010.1"/>
</dbReference>
<evidence type="ECO:0000256" key="1">
    <source>
        <dbReference type="SAM" id="SignalP"/>
    </source>
</evidence>
<dbReference type="InterPro" id="IPR017853">
    <property type="entry name" value="GH"/>
</dbReference>
<evidence type="ECO:0000313" key="3">
    <source>
        <dbReference type="Proteomes" id="UP000528286"/>
    </source>
</evidence>
<evidence type="ECO:0000313" key="2">
    <source>
        <dbReference type="EMBL" id="MBB4066546.1"/>
    </source>
</evidence>
<name>A0A7W6J9V8_9HYPH</name>
<sequence length="442" mass="48575">MTAPWRRMACLAAAAGLGLVLGASGALAADGTLKWRIGGGNLVTHLAGAPTDSLYEALRGVGARLGRMNSYGWRDLERVPTPHDFDAAMMQAYRNGITPVILFEYEGSYQYLDPPQPIGSYDDWYKAGVIYAKRFRPNGEWGQEHRIRDFGATIFSAVNEPDVQNTIPKKDYRDALEGLADGIHSVDPALKVVPAGFAACNIDGDATLRGYGPAIADLLESGKLDGIDLHTYYNDRWYPLTEGRQFSAQTCFDRIKQTLGLKRDINFYSTEYNISRSAGWSDEKVAASLFLTAIWDNLGVVGAKGQPITVFAFPWNLADTGHGEGAGYAMAKDGTGWVPEERSRVLMRVMELAADMTIVSSDPYKSGTMHLTGPKGDLFVWHNRRGWTDIAGGRWTIPLPEGARRIELWGWDGLRDIRDAGGESFTFEALPGGETYMALVTR</sequence>
<dbReference type="Gene3D" id="3.20.20.80">
    <property type="entry name" value="Glycosidases"/>
    <property type="match status" value="1"/>
</dbReference>
<accession>A0A7W6J9V8</accession>
<dbReference type="AlphaFoldDB" id="A0A7W6J9V8"/>